<dbReference type="Gene3D" id="2.40.33.20">
    <property type="entry name" value="PK beta-barrel domain-like"/>
    <property type="match status" value="1"/>
</dbReference>
<dbReference type="Proteomes" id="UP000310458">
    <property type="component" value="Unassembled WGS sequence"/>
</dbReference>
<dbReference type="EMBL" id="VAVZ01000017">
    <property type="protein sequence ID" value="TLP97438.1"/>
    <property type="molecule type" value="Genomic_DNA"/>
</dbReference>
<keyword evidence="3" id="KW-1185">Reference proteome</keyword>
<dbReference type="InterPro" id="IPR011037">
    <property type="entry name" value="Pyrv_Knase-like_insert_dom_sf"/>
</dbReference>
<dbReference type="RefSeq" id="WP_138252919.1">
    <property type="nucleotide sequence ID" value="NZ_VAVZ01000017.1"/>
</dbReference>
<comment type="caution">
    <text evidence="2">The sequence shown here is derived from an EMBL/GenBank/DDBJ whole genome shotgun (WGS) entry which is preliminary data.</text>
</comment>
<dbReference type="SUPFAM" id="SSF50800">
    <property type="entry name" value="PK beta-barrel domain-like"/>
    <property type="match status" value="1"/>
</dbReference>
<feature type="domain" description="MOSC" evidence="1">
    <location>
        <begin position="65"/>
        <end position="233"/>
    </location>
</feature>
<dbReference type="PROSITE" id="PS51340">
    <property type="entry name" value="MOSC"/>
    <property type="match status" value="1"/>
</dbReference>
<accession>A0A5R9BCB8</accession>
<dbReference type="Pfam" id="PF03476">
    <property type="entry name" value="MOSC_N"/>
    <property type="match status" value="1"/>
</dbReference>
<protein>
    <submittedName>
        <fullName evidence="2">MOSC domain-containing protein</fullName>
    </submittedName>
</protein>
<evidence type="ECO:0000313" key="2">
    <source>
        <dbReference type="EMBL" id="TLP97438.1"/>
    </source>
</evidence>
<dbReference type="GO" id="GO:0030151">
    <property type="term" value="F:molybdenum ion binding"/>
    <property type="evidence" value="ECO:0007669"/>
    <property type="project" value="InterPro"/>
</dbReference>
<dbReference type="InterPro" id="IPR005303">
    <property type="entry name" value="MOCOS_middle"/>
</dbReference>
<evidence type="ECO:0000313" key="3">
    <source>
        <dbReference type="Proteomes" id="UP000310458"/>
    </source>
</evidence>
<gene>
    <name evidence="2" type="ORF">FEF26_07485</name>
</gene>
<reference evidence="2 3" key="1">
    <citation type="submission" date="2019-05" db="EMBL/GenBank/DDBJ databases">
        <title>Nesterenkonia sp. GY074 isolated from the Southern Atlantic Ocean.</title>
        <authorList>
            <person name="Zhang G."/>
        </authorList>
    </citation>
    <scope>NUCLEOTIDE SEQUENCE [LARGE SCALE GENOMIC DNA]</scope>
    <source>
        <strain evidence="2 3">GY074</strain>
    </source>
</reference>
<dbReference type="Pfam" id="PF03473">
    <property type="entry name" value="MOSC"/>
    <property type="match status" value="1"/>
</dbReference>
<sequence>MELTVISIRRYPVKAMGGESLPFVELDKRGLVGDRWYAVTDQDGKLASGKDGSRFRRHDAVFDYRAQTEDTTVRVTGPRGTWAVDEPKLREDLSAVIGAPVSVSGETEVPHYDGGAVSIIGSATLAWMAQQWGINADPRRLRVNVVLQTQKPFIEESWTGQSLDIGQGPDGAVRLSVQRRIPRCRTIDLDQDGAQAKGRLLKLLGQHREMCAAVYAGVVVPGRVTVGDSVRVGHPTPQVQS</sequence>
<dbReference type="AlphaFoldDB" id="A0A5R9BCB8"/>
<dbReference type="InterPro" id="IPR005302">
    <property type="entry name" value="MoCF_Sase_C"/>
</dbReference>
<evidence type="ECO:0000259" key="1">
    <source>
        <dbReference type="PROSITE" id="PS51340"/>
    </source>
</evidence>
<dbReference type="OrthoDB" id="9793178at2"/>
<name>A0A5R9BCB8_9MICC</name>
<dbReference type="GO" id="GO:0003824">
    <property type="term" value="F:catalytic activity"/>
    <property type="evidence" value="ECO:0007669"/>
    <property type="project" value="InterPro"/>
</dbReference>
<dbReference type="GO" id="GO:0030170">
    <property type="term" value="F:pyridoxal phosphate binding"/>
    <property type="evidence" value="ECO:0007669"/>
    <property type="project" value="InterPro"/>
</dbReference>
<organism evidence="2 3">
    <name type="scientific">Nesterenkonia salmonea</name>
    <dbReference type="NCBI Taxonomy" id="1804987"/>
    <lineage>
        <taxon>Bacteria</taxon>
        <taxon>Bacillati</taxon>
        <taxon>Actinomycetota</taxon>
        <taxon>Actinomycetes</taxon>
        <taxon>Micrococcales</taxon>
        <taxon>Micrococcaceae</taxon>
        <taxon>Nesterenkonia</taxon>
    </lineage>
</organism>
<proteinExistence type="predicted"/>